<dbReference type="PROSITE" id="PS50956">
    <property type="entry name" value="HTH_ASNC_2"/>
    <property type="match status" value="1"/>
</dbReference>
<dbReference type="InterPro" id="IPR036390">
    <property type="entry name" value="WH_DNA-bd_sf"/>
</dbReference>
<dbReference type="Proteomes" id="UP000198893">
    <property type="component" value="Unassembled WGS sequence"/>
</dbReference>
<evidence type="ECO:0000313" key="6">
    <source>
        <dbReference type="Proteomes" id="UP000198893"/>
    </source>
</evidence>
<feature type="domain" description="HTH asnC-type" evidence="4">
    <location>
        <begin position="7"/>
        <end position="68"/>
    </location>
</feature>
<evidence type="ECO:0000256" key="2">
    <source>
        <dbReference type="ARBA" id="ARBA00023125"/>
    </source>
</evidence>
<dbReference type="InterPro" id="IPR011008">
    <property type="entry name" value="Dimeric_a/b-barrel"/>
</dbReference>
<dbReference type="GO" id="GO:0006355">
    <property type="term" value="P:regulation of DNA-templated transcription"/>
    <property type="evidence" value="ECO:0007669"/>
    <property type="project" value="UniProtKB-ARBA"/>
</dbReference>
<proteinExistence type="predicted"/>
<dbReference type="GO" id="GO:0043565">
    <property type="term" value="F:sequence-specific DNA binding"/>
    <property type="evidence" value="ECO:0007669"/>
    <property type="project" value="InterPro"/>
</dbReference>
<accession>A0A1H8REG6</accession>
<dbReference type="GO" id="GO:0043200">
    <property type="term" value="P:response to amino acid"/>
    <property type="evidence" value="ECO:0007669"/>
    <property type="project" value="TreeGrafter"/>
</dbReference>
<dbReference type="Gene3D" id="1.10.10.10">
    <property type="entry name" value="Winged helix-like DNA-binding domain superfamily/Winged helix DNA-binding domain"/>
    <property type="match status" value="1"/>
</dbReference>
<keyword evidence="6" id="KW-1185">Reference proteome</keyword>
<dbReference type="InterPro" id="IPR019887">
    <property type="entry name" value="Tscrpt_reg_AsnC/Lrp_C"/>
</dbReference>
<evidence type="ECO:0000256" key="3">
    <source>
        <dbReference type="ARBA" id="ARBA00023163"/>
    </source>
</evidence>
<dbReference type="CDD" id="cd00090">
    <property type="entry name" value="HTH_ARSR"/>
    <property type="match status" value="1"/>
</dbReference>
<dbReference type="Gene3D" id="3.30.70.920">
    <property type="match status" value="1"/>
</dbReference>
<dbReference type="EMBL" id="FODS01000008">
    <property type="protein sequence ID" value="SEO64657.1"/>
    <property type="molecule type" value="Genomic_DNA"/>
</dbReference>
<dbReference type="AlphaFoldDB" id="A0A1H8REG6"/>
<dbReference type="SUPFAM" id="SSF46785">
    <property type="entry name" value="Winged helix' DNA-binding domain"/>
    <property type="match status" value="1"/>
</dbReference>
<dbReference type="InterPro" id="IPR000485">
    <property type="entry name" value="AsnC-type_HTH_dom"/>
</dbReference>
<dbReference type="InterPro" id="IPR019888">
    <property type="entry name" value="Tscrpt_reg_AsnC-like"/>
</dbReference>
<sequence>MSGEMPLDPSDLRILRALQRDGRMSNQDLAEASAMSGSACWRRVRALEKAGVIERYSVVLNAEACGLEFHAMVHVGLTRHEPESVQRFVKAVKYREEVLDCYSTTGDADYHLRVCCRNKAAYTTFLEEFLFRIPGVSTVRTNLILDEIKQNEPLPL</sequence>
<dbReference type="PANTHER" id="PTHR30154">
    <property type="entry name" value="LEUCINE-RESPONSIVE REGULATORY PROTEIN"/>
    <property type="match status" value="1"/>
</dbReference>
<dbReference type="PRINTS" id="PR00033">
    <property type="entry name" value="HTHASNC"/>
</dbReference>
<dbReference type="STRING" id="569882.SAMN04490248_108117"/>
<dbReference type="InterPro" id="IPR011991">
    <property type="entry name" value="ArsR-like_HTH"/>
</dbReference>
<dbReference type="Pfam" id="PF01037">
    <property type="entry name" value="AsnC_trans_reg"/>
    <property type="match status" value="1"/>
</dbReference>
<keyword evidence="2 5" id="KW-0238">DNA-binding</keyword>
<reference evidence="5 6" key="1">
    <citation type="submission" date="2016-10" db="EMBL/GenBank/DDBJ databases">
        <authorList>
            <person name="de Groot N.N."/>
        </authorList>
    </citation>
    <scope>NUCLEOTIDE SEQUENCE [LARGE SCALE GENOMIC DNA]</scope>
    <source>
        <strain evidence="5 6">DSM 27842</strain>
    </source>
</reference>
<name>A0A1H8REG6_9RHOB</name>
<dbReference type="RefSeq" id="WP_093117610.1">
    <property type="nucleotide sequence ID" value="NZ_FODS01000008.1"/>
</dbReference>
<dbReference type="Pfam" id="PF13412">
    <property type="entry name" value="HTH_24"/>
    <property type="match status" value="1"/>
</dbReference>
<organism evidence="5 6">
    <name type="scientific">Salinihabitans flavidus</name>
    <dbReference type="NCBI Taxonomy" id="569882"/>
    <lineage>
        <taxon>Bacteria</taxon>
        <taxon>Pseudomonadati</taxon>
        <taxon>Pseudomonadota</taxon>
        <taxon>Alphaproteobacteria</taxon>
        <taxon>Rhodobacterales</taxon>
        <taxon>Roseobacteraceae</taxon>
        <taxon>Salinihabitans</taxon>
    </lineage>
</organism>
<dbReference type="SMART" id="SM00344">
    <property type="entry name" value="HTH_ASNC"/>
    <property type="match status" value="1"/>
</dbReference>
<evidence type="ECO:0000259" key="4">
    <source>
        <dbReference type="PROSITE" id="PS50956"/>
    </source>
</evidence>
<gene>
    <name evidence="5" type="ORF">SAMN04490248_108117</name>
</gene>
<evidence type="ECO:0000256" key="1">
    <source>
        <dbReference type="ARBA" id="ARBA00023015"/>
    </source>
</evidence>
<dbReference type="PANTHER" id="PTHR30154:SF34">
    <property type="entry name" value="TRANSCRIPTIONAL REGULATOR AZLB"/>
    <property type="match status" value="1"/>
</dbReference>
<evidence type="ECO:0000313" key="5">
    <source>
        <dbReference type="EMBL" id="SEO64657.1"/>
    </source>
</evidence>
<dbReference type="SUPFAM" id="SSF54909">
    <property type="entry name" value="Dimeric alpha+beta barrel"/>
    <property type="match status" value="1"/>
</dbReference>
<dbReference type="InterPro" id="IPR036388">
    <property type="entry name" value="WH-like_DNA-bd_sf"/>
</dbReference>
<dbReference type="GO" id="GO:0005829">
    <property type="term" value="C:cytosol"/>
    <property type="evidence" value="ECO:0007669"/>
    <property type="project" value="TreeGrafter"/>
</dbReference>
<protein>
    <submittedName>
        <fullName evidence="5">DNA-binding transcriptional regulator, Lrp family</fullName>
    </submittedName>
</protein>
<keyword evidence="3" id="KW-0804">Transcription</keyword>
<keyword evidence="1" id="KW-0805">Transcription regulation</keyword>
<dbReference type="OrthoDB" id="9802341at2"/>